<evidence type="ECO:0000313" key="2">
    <source>
        <dbReference type="EMBL" id="KXJ91870.1"/>
    </source>
</evidence>
<accession>A0A136J3Q5</accession>
<feature type="transmembrane region" description="Helical" evidence="1">
    <location>
        <begin position="191"/>
        <end position="210"/>
    </location>
</feature>
<protein>
    <submittedName>
        <fullName evidence="2">Uncharacterized protein</fullName>
    </submittedName>
</protein>
<dbReference type="OrthoDB" id="268400at2759"/>
<dbReference type="STRING" id="196109.A0A136J3Q5"/>
<keyword evidence="3" id="KW-1185">Reference proteome</keyword>
<evidence type="ECO:0000313" key="3">
    <source>
        <dbReference type="Proteomes" id="UP000070501"/>
    </source>
</evidence>
<dbReference type="Proteomes" id="UP000070501">
    <property type="component" value="Unassembled WGS sequence"/>
</dbReference>
<gene>
    <name evidence="2" type="ORF">Micbo1qcDRAFT_174888</name>
</gene>
<name>A0A136J3Q5_9PEZI</name>
<organism evidence="2 3">
    <name type="scientific">Microdochium bolleyi</name>
    <dbReference type="NCBI Taxonomy" id="196109"/>
    <lineage>
        <taxon>Eukaryota</taxon>
        <taxon>Fungi</taxon>
        <taxon>Dikarya</taxon>
        <taxon>Ascomycota</taxon>
        <taxon>Pezizomycotina</taxon>
        <taxon>Sordariomycetes</taxon>
        <taxon>Xylariomycetidae</taxon>
        <taxon>Xylariales</taxon>
        <taxon>Microdochiaceae</taxon>
        <taxon>Microdochium</taxon>
    </lineage>
</organism>
<dbReference type="AlphaFoldDB" id="A0A136J3Q5"/>
<proteinExistence type="predicted"/>
<dbReference type="EMBL" id="KQ964249">
    <property type="protein sequence ID" value="KXJ91870.1"/>
    <property type="molecule type" value="Genomic_DNA"/>
</dbReference>
<dbReference type="InParanoid" id="A0A136J3Q5"/>
<evidence type="ECO:0000256" key="1">
    <source>
        <dbReference type="SAM" id="Phobius"/>
    </source>
</evidence>
<reference evidence="3" key="1">
    <citation type="submission" date="2016-02" db="EMBL/GenBank/DDBJ databases">
        <title>Draft genome sequence of Microdochium bolleyi, a fungal endophyte of beachgrass.</title>
        <authorList>
            <consortium name="DOE Joint Genome Institute"/>
            <person name="David A.S."/>
            <person name="May G."/>
            <person name="Haridas S."/>
            <person name="Lim J."/>
            <person name="Wang M."/>
            <person name="Labutti K."/>
            <person name="Lipzen A."/>
            <person name="Barry K."/>
            <person name="Grigoriev I.V."/>
        </authorList>
    </citation>
    <scope>NUCLEOTIDE SEQUENCE [LARGE SCALE GENOMIC DNA]</scope>
    <source>
        <strain evidence="3">J235TASD1</strain>
    </source>
</reference>
<keyword evidence="1" id="KW-0472">Membrane</keyword>
<keyword evidence="1" id="KW-0812">Transmembrane</keyword>
<sequence length="223" mass="25114">MVPLYASCSAGRQPLFVHSTFALVMAVFNLVVTRQRSRTFRETQQPRAPPPTLPVMPSSSASRATYGACLPVPLTDPNDPLNFKTWEKAATIFCCCLFSLAHDRRPVFIGCRVVLLDRRRHAKLVHGLSRRENRARTVHRRNRVDSASHSHRAHVFSLEKQGVWLTQTLISILLNIFSSYINAALGWQWDYWAAAIAIAVGLVVSIFGAFETRYARPAIVELE</sequence>
<keyword evidence="1" id="KW-1133">Transmembrane helix</keyword>
<feature type="transmembrane region" description="Helical" evidence="1">
    <location>
        <begin position="15"/>
        <end position="32"/>
    </location>
</feature>
<feature type="transmembrane region" description="Helical" evidence="1">
    <location>
        <begin position="162"/>
        <end position="185"/>
    </location>
</feature>